<comment type="caution">
    <text evidence="9">The sequence shown here is derived from an EMBL/GenBank/DDBJ whole genome shotgun (WGS) entry which is preliminary data.</text>
</comment>
<gene>
    <name evidence="9" type="ORF">MSG88_13730</name>
</gene>
<evidence type="ECO:0000256" key="1">
    <source>
        <dbReference type="ARBA" id="ARBA00004141"/>
    </source>
</evidence>
<keyword evidence="6 7" id="KW-0472">Membrane</keyword>
<dbReference type="PANTHER" id="PTHR48090:SF1">
    <property type="entry name" value="PROPHAGE BACTOPRENOL GLUCOSYL TRANSFERASE HOMOLOG"/>
    <property type="match status" value="1"/>
</dbReference>
<keyword evidence="5 7" id="KW-1133">Transmembrane helix</keyword>
<evidence type="ECO:0000256" key="5">
    <source>
        <dbReference type="ARBA" id="ARBA00022989"/>
    </source>
</evidence>
<dbReference type="AlphaFoldDB" id="A0AAW8Z9P5"/>
<keyword evidence="2 9" id="KW-0328">Glycosyltransferase</keyword>
<dbReference type="InterPro" id="IPR029044">
    <property type="entry name" value="Nucleotide-diphossugar_trans"/>
</dbReference>
<dbReference type="Gene3D" id="3.90.550.10">
    <property type="entry name" value="Spore Coat Polysaccharide Biosynthesis Protein SpsA, Chain A"/>
    <property type="match status" value="1"/>
</dbReference>
<keyword evidence="3 9" id="KW-0808">Transferase</keyword>
<dbReference type="CDD" id="cd04187">
    <property type="entry name" value="DPM1_like_bac"/>
    <property type="match status" value="1"/>
</dbReference>
<dbReference type="InterPro" id="IPR001173">
    <property type="entry name" value="Glyco_trans_2-like"/>
</dbReference>
<dbReference type="Pfam" id="PF00535">
    <property type="entry name" value="Glycos_transf_2"/>
    <property type="match status" value="1"/>
</dbReference>
<feature type="transmembrane region" description="Helical" evidence="7">
    <location>
        <begin position="262"/>
        <end position="287"/>
    </location>
</feature>
<evidence type="ECO:0000256" key="2">
    <source>
        <dbReference type="ARBA" id="ARBA00022676"/>
    </source>
</evidence>
<proteinExistence type="predicted"/>
<dbReference type="PANTHER" id="PTHR48090">
    <property type="entry name" value="UNDECAPRENYL-PHOSPHATE 4-DEOXY-4-FORMAMIDO-L-ARABINOSE TRANSFERASE-RELATED"/>
    <property type="match status" value="1"/>
</dbReference>
<name>A0AAW8Z9P5_9GAMM</name>
<dbReference type="GO" id="GO:0005886">
    <property type="term" value="C:plasma membrane"/>
    <property type="evidence" value="ECO:0007669"/>
    <property type="project" value="TreeGrafter"/>
</dbReference>
<protein>
    <submittedName>
        <fullName evidence="9">Glycosyltransferase family 2 protein</fullName>
        <ecNumber evidence="9">2.4.-.-</ecNumber>
    </submittedName>
</protein>
<evidence type="ECO:0000313" key="10">
    <source>
        <dbReference type="Proteomes" id="UP001284654"/>
    </source>
</evidence>
<evidence type="ECO:0000256" key="6">
    <source>
        <dbReference type="ARBA" id="ARBA00023136"/>
    </source>
</evidence>
<dbReference type="SUPFAM" id="SSF53448">
    <property type="entry name" value="Nucleotide-diphospho-sugar transferases"/>
    <property type="match status" value="1"/>
</dbReference>
<reference evidence="9" key="1">
    <citation type="submission" date="2023-10" db="EMBL/GenBank/DDBJ databases">
        <authorList>
            <person name="Sykes E.M.E."/>
            <person name="Khan I.U.H."/>
            <person name="Kumar A."/>
        </authorList>
    </citation>
    <scope>NUCLEOTIDE SEQUENCE</scope>
    <source>
        <strain evidence="9">IK5</strain>
    </source>
</reference>
<dbReference type="InterPro" id="IPR050256">
    <property type="entry name" value="Glycosyltransferase_2"/>
</dbReference>
<keyword evidence="4 7" id="KW-0812">Transmembrane</keyword>
<evidence type="ECO:0000256" key="3">
    <source>
        <dbReference type="ARBA" id="ARBA00022679"/>
    </source>
</evidence>
<dbReference type="EC" id="2.4.-.-" evidence="9"/>
<comment type="subcellular location">
    <subcellularLocation>
        <location evidence="1">Membrane</location>
        <topology evidence="1">Multi-pass membrane protein</topology>
    </subcellularLocation>
</comment>
<dbReference type="Proteomes" id="UP001284654">
    <property type="component" value="Unassembled WGS sequence"/>
</dbReference>
<feature type="domain" description="Glycosyltransferase 2-like" evidence="8">
    <location>
        <begin position="4"/>
        <end position="164"/>
    </location>
</feature>
<accession>A0AAW8Z9P5</accession>
<evidence type="ECO:0000256" key="4">
    <source>
        <dbReference type="ARBA" id="ARBA00022692"/>
    </source>
</evidence>
<sequence>MKISFIVPVYNEQDTIPFFYQTIRENHFLQQFLVEIIFINDGSQDNTGNILAEITNQDTLVISIDFFRNFGKEAALLAGLHHATGDAIIPIDVDLQDPIEVAVQLIEKWKATHADCVLAKRVDRSSDTFVKRKSAELFYRFHNFISDIKIEENVGDFRLISKELKDNILKLPEKNLFMKGILSWCGGHVEIVEYTRSPRFAGNTKFNALKLWKLALDGITSFSTFPLKIWTYMGFIVAILSFIYASIMVIQKIVWGNDVPGYSSIITCILFLGGVQLMGIGILGEYLGRVYLETKQRPRYIIRSAKNYCANKDTKDQN</sequence>
<dbReference type="GO" id="GO:0016757">
    <property type="term" value="F:glycosyltransferase activity"/>
    <property type="evidence" value="ECO:0007669"/>
    <property type="project" value="UniProtKB-KW"/>
</dbReference>
<evidence type="ECO:0000313" key="9">
    <source>
        <dbReference type="EMBL" id="MDV4316788.1"/>
    </source>
</evidence>
<evidence type="ECO:0000259" key="8">
    <source>
        <dbReference type="Pfam" id="PF00535"/>
    </source>
</evidence>
<organism evidence="9 10">
    <name type="scientific">Acinetobacter indicus</name>
    <dbReference type="NCBI Taxonomy" id="756892"/>
    <lineage>
        <taxon>Bacteria</taxon>
        <taxon>Pseudomonadati</taxon>
        <taxon>Pseudomonadota</taxon>
        <taxon>Gammaproteobacteria</taxon>
        <taxon>Moraxellales</taxon>
        <taxon>Moraxellaceae</taxon>
        <taxon>Acinetobacter</taxon>
    </lineage>
</organism>
<evidence type="ECO:0000256" key="7">
    <source>
        <dbReference type="SAM" id="Phobius"/>
    </source>
</evidence>
<dbReference type="EMBL" id="JAWJYY010000001">
    <property type="protein sequence ID" value="MDV4316788.1"/>
    <property type="molecule type" value="Genomic_DNA"/>
</dbReference>
<feature type="transmembrane region" description="Helical" evidence="7">
    <location>
        <begin position="229"/>
        <end position="250"/>
    </location>
</feature>
<dbReference type="RefSeq" id="WP_317306586.1">
    <property type="nucleotide sequence ID" value="NZ_JAWJYY010000001.1"/>
</dbReference>